<accession>A0A061ISW8</accession>
<comment type="caution">
    <text evidence="2">The sequence shown here is derived from an EMBL/GenBank/DDBJ whole genome shotgun (WGS) entry which is preliminary data.</text>
</comment>
<proteinExistence type="predicted"/>
<keyword evidence="1" id="KW-0472">Membrane</keyword>
<sequence>MICRHAFYLLLHPSFFLLFILFYFYHRVCISAFLHIFFLSLSLLHGVALLCLLFCLTQKHTYTRLLFSKALRHTHLFPTLVGNTPTTHTACF</sequence>
<reference evidence="2 3" key="1">
    <citation type="submission" date="2013-07" db="EMBL/GenBank/DDBJ databases">
        <authorList>
            <person name="Stoco P.H."/>
            <person name="Wagner G."/>
            <person name="Gerber A."/>
            <person name="Zaha A."/>
            <person name="Thompson C."/>
            <person name="Bartholomeu D.C."/>
            <person name="Luckemeyer D.D."/>
            <person name="Bahia D."/>
            <person name="Loreto E."/>
            <person name="Prestes E.B."/>
            <person name="Lima F.M."/>
            <person name="Rodrigues-Luiz G."/>
            <person name="Vallejo G.A."/>
            <person name="Filho J.F."/>
            <person name="Monteiro K.M."/>
            <person name="Tyler K.M."/>
            <person name="de Almeida L.G."/>
            <person name="Ortiz M.F."/>
            <person name="Siervo M.A."/>
            <person name="de Moraes M.H."/>
            <person name="Cunha O.L."/>
            <person name="Mendonca-Neto R."/>
            <person name="Silva R."/>
            <person name="Teixeira S.M."/>
            <person name="Murta S.M."/>
            <person name="Sincero T.C."/>
            <person name="Mendes T.A."/>
            <person name="Urmenyi T.P."/>
            <person name="Silva V.G."/>
            <person name="da Rocha W.D."/>
            <person name="Andersson B."/>
            <person name="Romanha A.J."/>
            <person name="Steindel M."/>
            <person name="de Vasconcelos A.T."/>
            <person name="Grisard E.C."/>
        </authorList>
    </citation>
    <scope>NUCLEOTIDE SEQUENCE [LARGE SCALE GENOMIC DNA]</scope>
    <source>
        <strain evidence="2 3">SC58</strain>
    </source>
</reference>
<organism evidence="2 3">
    <name type="scientific">Trypanosoma rangeli SC58</name>
    <dbReference type="NCBI Taxonomy" id="429131"/>
    <lineage>
        <taxon>Eukaryota</taxon>
        <taxon>Discoba</taxon>
        <taxon>Euglenozoa</taxon>
        <taxon>Kinetoplastea</taxon>
        <taxon>Metakinetoplastina</taxon>
        <taxon>Trypanosomatida</taxon>
        <taxon>Trypanosomatidae</taxon>
        <taxon>Trypanosoma</taxon>
        <taxon>Herpetosoma</taxon>
    </lineage>
</organism>
<dbReference type="EMBL" id="AUPL01008154">
    <property type="protein sequence ID" value="ESL04886.1"/>
    <property type="molecule type" value="Genomic_DNA"/>
</dbReference>
<keyword evidence="3" id="KW-1185">Reference proteome</keyword>
<dbReference type="Proteomes" id="UP000031737">
    <property type="component" value="Unassembled WGS sequence"/>
</dbReference>
<gene>
    <name evidence="2" type="ORF">TRSC58_07568</name>
</gene>
<keyword evidence="1" id="KW-0812">Transmembrane</keyword>
<feature type="transmembrane region" description="Helical" evidence="1">
    <location>
        <begin position="7"/>
        <end position="26"/>
    </location>
</feature>
<evidence type="ECO:0000256" key="1">
    <source>
        <dbReference type="SAM" id="Phobius"/>
    </source>
</evidence>
<dbReference type="AlphaFoldDB" id="A0A061ISW8"/>
<evidence type="ECO:0000313" key="2">
    <source>
        <dbReference type="EMBL" id="ESL04886.1"/>
    </source>
</evidence>
<feature type="transmembrane region" description="Helical" evidence="1">
    <location>
        <begin position="32"/>
        <end position="56"/>
    </location>
</feature>
<name>A0A061ISW8_TRYRA</name>
<dbReference type="VEuPathDB" id="TriTrypDB:TRSC58_07568"/>
<keyword evidence="1" id="KW-1133">Transmembrane helix</keyword>
<evidence type="ECO:0000313" key="3">
    <source>
        <dbReference type="Proteomes" id="UP000031737"/>
    </source>
</evidence>
<protein>
    <submittedName>
        <fullName evidence="2">Uncharacterized protein</fullName>
    </submittedName>
</protein>